<comment type="catalytic activity">
    <reaction evidence="16">
        <text>a CDP-1,2-diacyl-sn-glycerol + sn-glycerol 3-phosphate = a 1,2-diacyl-sn-glycero-3-phospho-(1'-sn-glycero-3'-phosphate) + CMP + H(+)</text>
        <dbReference type="Rhea" id="RHEA:12593"/>
        <dbReference type="ChEBI" id="CHEBI:15378"/>
        <dbReference type="ChEBI" id="CHEBI:57597"/>
        <dbReference type="ChEBI" id="CHEBI:58332"/>
        <dbReference type="ChEBI" id="CHEBI:60110"/>
        <dbReference type="ChEBI" id="CHEBI:60377"/>
        <dbReference type="EC" id="2.7.8.5"/>
    </reaction>
</comment>
<evidence type="ECO:0000256" key="17">
    <source>
        <dbReference type="RuleBase" id="RU003750"/>
    </source>
</evidence>
<keyword evidence="11" id="KW-0443">Lipid metabolism</keyword>
<dbReference type="Gene3D" id="1.20.120.1760">
    <property type="match status" value="1"/>
</dbReference>
<evidence type="ECO:0000256" key="12">
    <source>
        <dbReference type="ARBA" id="ARBA00023136"/>
    </source>
</evidence>
<dbReference type="RefSeq" id="WP_028527968.1">
    <property type="nucleotide sequence ID" value="NZ_CABLBR010000006.1"/>
</dbReference>
<keyword evidence="9 18" id="KW-0812">Transmembrane</keyword>
<dbReference type="EC" id="2.7.8.5" evidence="5"/>
<evidence type="ECO:0000256" key="1">
    <source>
        <dbReference type="ARBA" id="ARBA00003973"/>
    </source>
</evidence>
<feature type="transmembrane region" description="Helical" evidence="18">
    <location>
        <begin position="39"/>
        <end position="56"/>
    </location>
</feature>
<comment type="pathway">
    <text evidence="3">Phospholipid metabolism; phosphatidylglycerol biosynthesis; phosphatidylglycerol from CDP-diacylglycerol: step 1/2.</text>
</comment>
<dbReference type="InterPro" id="IPR050324">
    <property type="entry name" value="CDP-alcohol_PTase-I"/>
</dbReference>
<keyword evidence="14" id="KW-1208">Phospholipid metabolism</keyword>
<keyword evidence="13" id="KW-0594">Phospholipid biosynthesis</keyword>
<evidence type="ECO:0000256" key="16">
    <source>
        <dbReference type="ARBA" id="ARBA00048586"/>
    </source>
</evidence>
<comment type="subcellular location">
    <subcellularLocation>
        <location evidence="2">Membrane</location>
        <topology evidence="2">Multi-pass membrane protein</topology>
    </subcellularLocation>
</comment>
<proteinExistence type="inferred from homology"/>
<evidence type="ECO:0000256" key="2">
    <source>
        <dbReference type="ARBA" id="ARBA00004141"/>
    </source>
</evidence>
<evidence type="ECO:0000256" key="10">
    <source>
        <dbReference type="ARBA" id="ARBA00022989"/>
    </source>
</evidence>
<keyword evidence="20" id="KW-1185">Reference proteome</keyword>
<evidence type="ECO:0000256" key="7">
    <source>
        <dbReference type="ARBA" id="ARBA00022516"/>
    </source>
</evidence>
<evidence type="ECO:0000256" key="18">
    <source>
        <dbReference type="SAM" id="Phobius"/>
    </source>
</evidence>
<accession>A0ABY5VHH1</accession>
<gene>
    <name evidence="19" type="ORF">NQ502_18635</name>
</gene>
<comment type="function">
    <text evidence="1">This protein catalyzes the committed step to the synthesis of the acidic phospholipids.</text>
</comment>
<evidence type="ECO:0000256" key="9">
    <source>
        <dbReference type="ARBA" id="ARBA00022692"/>
    </source>
</evidence>
<dbReference type="PANTHER" id="PTHR14269">
    <property type="entry name" value="CDP-DIACYLGLYCEROL--GLYCEROL-3-PHOSPHATE 3-PHOSPHATIDYLTRANSFERASE-RELATED"/>
    <property type="match status" value="1"/>
</dbReference>
<dbReference type="EMBL" id="CP102290">
    <property type="protein sequence ID" value="UWP59345.1"/>
    <property type="molecule type" value="Genomic_DNA"/>
</dbReference>
<evidence type="ECO:0000256" key="13">
    <source>
        <dbReference type="ARBA" id="ARBA00023209"/>
    </source>
</evidence>
<evidence type="ECO:0000256" key="15">
    <source>
        <dbReference type="ARBA" id="ARBA00033018"/>
    </source>
</evidence>
<evidence type="ECO:0000256" key="11">
    <source>
        <dbReference type="ARBA" id="ARBA00023098"/>
    </source>
</evidence>
<keyword evidence="7" id="KW-0444">Lipid biosynthesis</keyword>
<dbReference type="InterPro" id="IPR048254">
    <property type="entry name" value="CDP_ALCOHOL_P_TRANSF_CS"/>
</dbReference>
<evidence type="ECO:0000313" key="19">
    <source>
        <dbReference type="EMBL" id="UWP59345.1"/>
    </source>
</evidence>
<evidence type="ECO:0000256" key="4">
    <source>
        <dbReference type="ARBA" id="ARBA00010441"/>
    </source>
</evidence>
<dbReference type="InterPro" id="IPR043130">
    <property type="entry name" value="CDP-OH_PTrfase_TM_dom"/>
</dbReference>
<feature type="transmembrane region" description="Helical" evidence="18">
    <location>
        <begin position="96"/>
        <end position="119"/>
    </location>
</feature>
<evidence type="ECO:0000256" key="5">
    <source>
        <dbReference type="ARBA" id="ARBA00013170"/>
    </source>
</evidence>
<dbReference type="Pfam" id="PF01066">
    <property type="entry name" value="CDP-OH_P_transf"/>
    <property type="match status" value="1"/>
</dbReference>
<feature type="transmembrane region" description="Helical" evidence="18">
    <location>
        <begin position="12"/>
        <end position="32"/>
    </location>
</feature>
<name>A0ABY5VHH1_9FIRM</name>
<dbReference type="Proteomes" id="UP001060164">
    <property type="component" value="Chromosome"/>
</dbReference>
<dbReference type="PROSITE" id="PS00379">
    <property type="entry name" value="CDP_ALCOHOL_P_TRANSF"/>
    <property type="match status" value="1"/>
</dbReference>
<keyword evidence="12 18" id="KW-0472">Membrane</keyword>
<dbReference type="PIRSF" id="PIRSF000847">
    <property type="entry name" value="Phos_ph_gly_syn"/>
    <property type="match status" value="1"/>
</dbReference>
<dbReference type="InterPro" id="IPR000462">
    <property type="entry name" value="CDP-OH_P_trans"/>
</dbReference>
<keyword evidence="10 18" id="KW-1133">Transmembrane helix</keyword>
<sequence length="188" mass="21417">MKKNVTKEYLSIPNLLGYFRILLLPVYLYVYVNASSERDYHLAVFIIFLSFLSDFLDGKIARRFDMVTDFGKILDPIADKITQGALALSFTFRYPAVAVLLAVFLIKEAVMGVLGLYLIRRGVPTEGAKMHGKICTALLDAAMLVLLLFHDIPSYFVSLLILACILAMIISFILYLRQYHRQIKELRN</sequence>
<dbReference type="InterPro" id="IPR004570">
    <property type="entry name" value="Phosphatidylglycerol_P_synth"/>
</dbReference>
<evidence type="ECO:0000313" key="20">
    <source>
        <dbReference type="Proteomes" id="UP001060164"/>
    </source>
</evidence>
<evidence type="ECO:0000256" key="8">
    <source>
        <dbReference type="ARBA" id="ARBA00022679"/>
    </source>
</evidence>
<feature type="transmembrane region" description="Helical" evidence="18">
    <location>
        <begin position="155"/>
        <end position="176"/>
    </location>
</feature>
<evidence type="ECO:0000256" key="14">
    <source>
        <dbReference type="ARBA" id="ARBA00023264"/>
    </source>
</evidence>
<evidence type="ECO:0000256" key="3">
    <source>
        <dbReference type="ARBA" id="ARBA00005042"/>
    </source>
</evidence>
<keyword evidence="8 17" id="KW-0808">Transferase</keyword>
<feature type="transmembrane region" description="Helical" evidence="18">
    <location>
        <begin position="131"/>
        <end position="149"/>
    </location>
</feature>
<evidence type="ECO:0000256" key="6">
    <source>
        <dbReference type="ARBA" id="ARBA00014944"/>
    </source>
</evidence>
<organism evidence="19 20">
    <name type="scientific">Ruminococcus gauvreauii</name>
    <dbReference type="NCBI Taxonomy" id="438033"/>
    <lineage>
        <taxon>Bacteria</taxon>
        <taxon>Bacillati</taxon>
        <taxon>Bacillota</taxon>
        <taxon>Clostridia</taxon>
        <taxon>Eubacteriales</taxon>
        <taxon>Oscillospiraceae</taxon>
        <taxon>Ruminococcus</taxon>
    </lineage>
</organism>
<comment type="similarity">
    <text evidence="4 17">Belongs to the CDP-alcohol phosphatidyltransferase class-I family.</text>
</comment>
<reference evidence="19" key="1">
    <citation type="journal article" date="2022" name="Cell">
        <title>Design, construction, and in vivo augmentation of a complex gut microbiome.</title>
        <authorList>
            <person name="Cheng A.G."/>
            <person name="Ho P.Y."/>
            <person name="Aranda-Diaz A."/>
            <person name="Jain S."/>
            <person name="Yu F.B."/>
            <person name="Meng X."/>
            <person name="Wang M."/>
            <person name="Iakiviak M."/>
            <person name="Nagashima K."/>
            <person name="Zhao A."/>
            <person name="Murugkar P."/>
            <person name="Patil A."/>
            <person name="Atabakhsh K."/>
            <person name="Weakley A."/>
            <person name="Yan J."/>
            <person name="Brumbaugh A.R."/>
            <person name="Higginbottom S."/>
            <person name="Dimas A."/>
            <person name="Shiver A.L."/>
            <person name="Deutschbauer A."/>
            <person name="Neff N."/>
            <person name="Sonnenburg J.L."/>
            <person name="Huang K.C."/>
            <person name="Fischbach M.A."/>
        </authorList>
    </citation>
    <scope>NUCLEOTIDE SEQUENCE</scope>
    <source>
        <strain evidence="19">DSM 19829</strain>
    </source>
</reference>
<protein>
    <recommendedName>
        <fullName evidence="6">CDP-diacylglycerol--glycerol-3-phosphate 3-phosphatidyltransferase</fullName>
        <ecNumber evidence="5">2.7.8.5</ecNumber>
    </recommendedName>
    <alternativeName>
        <fullName evidence="15">Phosphatidylglycerophosphate synthase</fullName>
    </alternativeName>
</protein>
<dbReference type="PANTHER" id="PTHR14269:SF62">
    <property type="entry name" value="CDP-DIACYLGLYCEROL--GLYCEROL-3-PHOSPHATE 3-PHOSPHATIDYLTRANSFERASE 1, CHLOROPLASTIC"/>
    <property type="match status" value="1"/>
</dbReference>